<protein>
    <submittedName>
        <fullName evidence="3">CBS domain-containing protein</fullName>
    </submittedName>
</protein>
<dbReference type="Gene3D" id="3.10.580.10">
    <property type="entry name" value="CBS-domain"/>
    <property type="match status" value="1"/>
</dbReference>
<dbReference type="InterPro" id="IPR000644">
    <property type="entry name" value="CBS_dom"/>
</dbReference>
<dbReference type="PROSITE" id="PS51371">
    <property type="entry name" value="CBS"/>
    <property type="match status" value="1"/>
</dbReference>
<dbReference type="CDD" id="cd06426">
    <property type="entry name" value="NTP_transferase_like_2"/>
    <property type="match status" value="1"/>
</dbReference>
<name>A0A418WAS3_9PROT</name>
<dbReference type="SUPFAM" id="SSF54631">
    <property type="entry name" value="CBS-domain pair"/>
    <property type="match status" value="1"/>
</dbReference>
<sequence length="361" mass="40096">MADWRQMLVRPDWPLKRAVETLNAAPVKICLVADEDNRLVGTVTDGDVRRAILAGTSFEAPIEKIMNARPLAKRAGVSTAELFALYSRCRQHHIRQLPQLDALGRITGIETLDGTAIVEGRKDGWVMLMAGGFGKRLAPLTNDTPKPMLTVGDRPILQTIMESFLRHGYSRFFISVHYQAQKIKDYFGDGSRFGAEIRYIEEDRPLGTAGALGLVRDAVIEPIVVANGDLLTNVDYDELLNYHRSQRADVTLCVREYRVQVPYGTVDLAGRLVARITEKPELRFMVNAAVYVLSPEALQEIDQGEPIDMPTLIDRVVDSGGKVVAFPMHEYWLDVGQKAEFAQANADYRTVFGAVPGGLGR</sequence>
<organism evidence="3 4">
    <name type="scientific">Oleomonas cavernae</name>
    <dbReference type="NCBI Taxonomy" id="2320859"/>
    <lineage>
        <taxon>Bacteria</taxon>
        <taxon>Pseudomonadati</taxon>
        <taxon>Pseudomonadota</taxon>
        <taxon>Alphaproteobacteria</taxon>
        <taxon>Acetobacterales</taxon>
        <taxon>Acetobacteraceae</taxon>
        <taxon>Oleomonas</taxon>
    </lineage>
</organism>
<dbReference type="RefSeq" id="WP_119777733.1">
    <property type="nucleotide sequence ID" value="NZ_QYUK01000011.1"/>
</dbReference>
<dbReference type="CDD" id="cd04607">
    <property type="entry name" value="CBS_pair_NTP_transferase_assoc"/>
    <property type="match status" value="1"/>
</dbReference>
<evidence type="ECO:0000313" key="3">
    <source>
        <dbReference type="EMBL" id="RJF87089.1"/>
    </source>
</evidence>
<gene>
    <name evidence="3" type="ORF">D3874_08675</name>
</gene>
<evidence type="ECO:0000313" key="4">
    <source>
        <dbReference type="Proteomes" id="UP000284605"/>
    </source>
</evidence>
<dbReference type="OrthoDB" id="9814110at2"/>
<dbReference type="PANTHER" id="PTHR22572">
    <property type="entry name" value="SUGAR-1-PHOSPHATE GUANYL TRANSFERASE"/>
    <property type="match status" value="1"/>
</dbReference>
<dbReference type="InterPro" id="IPR005835">
    <property type="entry name" value="NTP_transferase_dom"/>
</dbReference>
<accession>A0A418WAS3</accession>
<dbReference type="Gene3D" id="3.90.550.10">
    <property type="entry name" value="Spore Coat Polysaccharide Biosynthesis Protein SpsA, Chain A"/>
    <property type="match status" value="1"/>
</dbReference>
<feature type="domain" description="CBS" evidence="2">
    <location>
        <begin position="1"/>
        <end position="58"/>
    </location>
</feature>
<evidence type="ECO:0000259" key="2">
    <source>
        <dbReference type="PROSITE" id="PS51371"/>
    </source>
</evidence>
<comment type="caution">
    <text evidence="3">The sequence shown here is derived from an EMBL/GenBank/DDBJ whole genome shotgun (WGS) entry which is preliminary data.</text>
</comment>
<proteinExistence type="predicted"/>
<dbReference type="Proteomes" id="UP000284605">
    <property type="component" value="Unassembled WGS sequence"/>
</dbReference>
<reference evidence="3 4" key="1">
    <citation type="submission" date="2018-09" db="EMBL/GenBank/DDBJ databases">
        <authorList>
            <person name="Zhu H."/>
        </authorList>
    </citation>
    <scope>NUCLEOTIDE SEQUENCE [LARGE SCALE GENOMIC DNA]</scope>
    <source>
        <strain evidence="3 4">K1W22B-8</strain>
    </source>
</reference>
<keyword evidence="4" id="KW-1185">Reference proteome</keyword>
<dbReference type="InterPro" id="IPR029044">
    <property type="entry name" value="Nucleotide-diphossugar_trans"/>
</dbReference>
<dbReference type="SUPFAM" id="SSF53448">
    <property type="entry name" value="Nucleotide-diphospho-sugar transferases"/>
    <property type="match status" value="1"/>
</dbReference>
<dbReference type="Pfam" id="PF00571">
    <property type="entry name" value="CBS"/>
    <property type="match status" value="1"/>
</dbReference>
<dbReference type="InterPro" id="IPR050486">
    <property type="entry name" value="Mannose-1P_guanyltransferase"/>
</dbReference>
<evidence type="ECO:0000256" key="1">
    <source>
        <dbReference type="PROSITE-ProRule" id="PRU00703"/>
    </source>
</evidence>
<dbReference type="EMBL" id="QYUK01000011">
    <property type="protein sequence ID" value="RJF87089.1"/>
    <property type="molecule type" value="Genomic_DNA"/>
</dbReference>
<dbReference type="InterPro" id="IPR046342">
    <property type="entry name" value="CBS_dom_sf"/>
</dbReference>
<dbReference type="Pfam" id="PF00483">
    <property type="entry name" value="NTP_transferase"/>
    <property type="match status" value="1"/>
</dbReference>
<dbReference type="AlphaFoldDB" id="A0A418WAS3"/>
<keyword evidence="1" id="KW-0129">CBS domain</keyword>